<dbReference type="CDD" id="cd05374">
    <property type="entry name" value="17beta-HSD-like_SDR_c"/>
    <property type="match status" value="1"/>
</dbReference>
<protein>
    <submittedName>
        <fullName evidence="2">SDR family oxidoreductase</fullName>
    </submittedName>
</protein>
<dbReference type="SUPFAM" id="SSF51735">
    <property type="entry name" value="NAD(P)-binding Rossmann-fold domains"/>
    <property type="match status" value="1"/>
</dbReference>
<comment type="similarity">
    <text evidence="1">Belongs to the short-chain dehydrogenases/reductases (SDR) family.</text>
</comment>
<dbReference type="Proteomes" id="UP000805614">
    <property type="component" value="Unassembled WGS sequence"/>
</dbReference>
<evidence type="ECO:0000313" key="2">
    <source>
        <dbReference type="EMBL" id="MBC6466580.1"/>
    </source>
</evidence>
<proteinExistence type="inferred from homology"/>
<dbReference type="EMBL" id="JABVEC010000009">
    <property type="protein sequence ID" value="MBC6466580.1"/>
    <property type="molecule type" value="Genomic_DNA"/>
</dbReference>
<evidence type="ECO:0000256" key="1">
    <source>
        <dbReference type="RuleBase" id="RU000363"/>
    </source>
</evidence>
<dbReference type="PRINTS" id="PR00081">
    <property type="entry name" value="GDHRDH"/>
</dbReference>
<dbReference type="PANTHER" id="PTHR43313">
    <property type="entry name" value="SHORT-CHAIN DEHYDROGENASE/REDUCTASE FAMILY 9C"/>
    <property type="match status" value="1"/>
</dbReference>
<name>A0ABR7LP03_9ACTN</name>
<reference evidence="2 3" key="1">
    <citation type="submission" date="2020-06" db="EMBL/GenBank/DDBJ databases">
        <title>Actinomadura xiongansis sp. nov., isolated from soil of Baiyangdian.</title>
        <authorList>
            <person name="Zhang X."/>
        </authorList>
    </citation>
    <scope>NUCLEOTIDE SEQUENCE [LARGE SCALE GENOMIC DNA]</scope>
    <source>
        <strain evidence="2 3">HBUM206468</strain>
    </source>
</reference>
<organism evidence="2 3">
    <name type="scientific">Actinomadura alba</name>
    <dbReference type="NCBI Taxonomy" id="406431"/>
    <lineage>
        <taxon>Bacteria</taxon>
        <taxon>Bacillati</taxon>
        <taxon>Actinomycetota</taxon>
        <taxon>Actinomycetes</taxon>
        <taxon>Streptosporangiales</taxon>
        <taxon>Thermomonosporaceae</taxon>
        <taxon>Actinomadura</taxon>
    </lineage>
</organism>
<dbReference type="Gene3D" id="3.40.50.720">
    <property type="entry name" value="NAD(P)-binding Rossmann-like Domain"/>
    <property type="match status" value="1"/>
</dbReference>
<gene>
    <name evidence="2" type="ORF">HKK74_13855</name>
</gene>
<accession>A0ABR7LP03</accession>
<comment type="caution">
    <text evidence="2">The sequence shown here is derived from an EMBL/GenBank/DDBJ whole genome shotgun (WGS) entry which is preliminary data.</text>
</comment>
<sequence length="287" mass="30246">MPEHGESRAVLVTGAAGGIGTATIDTLAKRGYRVYAGVRAESPHLEAMPGVQTLPLDVTSPEDIAAAAAEVTTRQHGHGLHAVINNAGVIVHGPLELVPPAELHRQFDVNVHGPAEVTRAFLPMLRQGRGRVINVSAPTARVAVPYNGPIGASKAALESLSDAARVELAPWGIPVVIVIPGSVDTAIFTKADAAARKALVDADPDRVALYQSRLEAVAAAMANLKSSPPQTVADTIVRAVEAARPKARYVANSDARLMMLVSRLPRRLRDRMLTRTLGLHKVASDAL</sequence>
<dbReference type="Pfam" id="PF00106">
    <property type="entry name" value="adh_short"/>
    <property type="match status" value="1"/>
</dbReference>
<dbReference type="InterPro" id="IPR002347">
    <property type="entry name" value="SDR_fam"/>
</dbReference>
<evidence type="ECO:0000313" key="3">
    <source>
        <dbReference type="Proteomes" id="UP000805614"/>
    </source>
</evidence>
<dbReference type="InterPro" id="IPR036291">
    <property type="entry name" value="NAD(P)-bd_dom_sf"/>
</dbReference>
<dbReference type="PRINTS" id="PR00080">
    <property type="entry name" value="SDRFAMILY"/>
</dbReference>
<keyword evidence="3" id="KW-1185">Reference proteome</keyword>
<dbReference type="PANTHER" id="PTHR43313:SF1">
    <property type="entry name" value="3BETA-HYDROXYSTEROID DEHYDROGENASE DHS-16"/>
    <property type="match status" value="1"/>
</dbReference>